<dbReference type="PROSITE" id="PS50949">
    <property type="entry name" value="HTH_GNTR"/>
    <property type="match status" value="1"/>
</dbReference>
<dbReference type="SMART" id="SM00895">
    <property type="entry name" value="FCD"/>
    <property type="match status" value="1"/>
</dbReference>
<dbReference type="EMBL" id="JAUSUN010000002">
    <property type="protein sequence ID" value="MDQ0412260.1"/>
    <property type="molecule type" value="Genomic_DNA"/>
</dbReference>
<evidence type="ECO:0000259" key="4">
    <source>
        <dbReference type="PROSITE" id="PS50949"/>
    </source>
</evidence>
<keyword evidence="3" id="KW-0804">Transcription</keyword>
<dbReference type="SUPFAM" id="SSF46785">
    <property type="entry name" value="Winged helix' DNA-binding domain"/>
    <property type="match status" value="1"/>
</dbReference>
<dbReference type="InterPro" id="IPR000524">
    <property type="entry name" value="Tscrpt_reg_HTH_GntR"/>
</dbReference>
<dbReference type="GO" id="GO:0003677">
    <property type="term" value="F:DNA binding"/>
    <property type="evidence" value="ECO:0007669"/>
    <property type="project" value="UniProtKB-KW"/>
</dbReference>
<organism evidence="5 6">
    <name type="scientific">Mesobacillus stamsii</name>
    <dbReference type="NCBI Taxonomy" id="225347"/>
    <lineage>
        <taxon>Bacteria</taxon>
        <taxon>Bacillati</taxon>
        <taxon>Bacillota</taxon>
        <taxon>Bacilli</taxon>
        <taxon>Bacillales</taxon>
        <taxon>Bacillaceae</taxon>
        <taxon>Mesobacillus</taxon>
    </lineage>
</organism>
<name>A0ABU0FQZ9_9BACI</name>
<gene>
    <name evidence="5" type="ORF">J2S25_000440</name>
</gene>
<dbReference type="RefSeq" id="WP_307191112.1">
    <property type="nucleotide sequence ID" value="NZ_JAUSUN010000002.1"/>
</dbReference>
<reference evidence="5 6" key="1">
    <citation type="submission" date="2023-07" db="EMBL/GenBank/DDBJ databases">
        <title>Genomic Encyclopedia of Type Strains, Phase IV (KMG-IV): sequencing the most valuable type-strain genomes for metagenomic binning, comparative biology and taxonomic classification.</title>
        <authorList>
            <person name="Goeker M."/>
        </authorList>
    </citation>
    <scope>NUCLEOTIDE SEQUENCE [LARGE SCALE GENOMIC DNA]</scope>
    <source>
        <strain evidence="5 6">DSM 19598</strain>
    </source>
</reference>
<dbReference type="Pfam" id="PF00392">
    <property type="entry name" value="GntR"/>
    <property type="match status" value="1"/>
</dbReference>
<dbReference type="InterPro" id="IPR036388">
    <property type="entry name" value="WH-like_DNA-bd_sf"/>
</dbReference>
<dbReference type="SMART" id="SM00345">
    <property type="entry name" value="HTH_GNTR"/>
    <property type="match status" value="1"/>
</dbReference>
<evidence type="ECO:0000256" key="2">
    <source>
        <dbReference type="ARBA" id="ARBA00023125"/>
    </source>
</evidence>
<sequence length="219" mass="25367">MTIIVNTLQQEAIHTIRKLIIDGDLKLGERVNEVEVANLLNVSRGPIRESLRILSQEGLVTYVPRKGMFVTPLEKSDIQEIYDIRFYLEKNAVELGFHNVSSKMVKKLEEIISRMEEASKNNRKDLLVELDYEFHKQIIALSGYKRLKDSWDSYTALIDLIFAEVFRLSSEKVEDIPHTHRMLADALKLGKKDHFIAELKDHYAKGKEKLLSAWDSRID</sequence>
<keyword evidence="1" id="KW-0805">Transcription regulation</keyword>
<accession>A0ABU0FQZ9</accession>
<evidence type="ECO:0000256" key="3">
    <source>
        <dbReference type="ARBA" id="ARBA00023163"/>
    </source>
</evidence>
<dbReference type="InterPro" id="IPR008920">
    <property type="entry name" value="TF_FadR/GntR_C"/>
</dbReference>
<dbReference type="Proteomes" id="UP001242313">
    <property type="component" value="Unassembled WGS sequence"/>
</dbReference>
<keyword evidence="2 5" id="KW-0238">DNA-binding</keyword>
<evidence type="ECO:0000256" key="1">
    <source>
        <dbReference type="ARBA" id="ARBA00023015"/>
    </source>
</evidence>
<dbReference type="Gene3D" id="1.10.10.10">
    <property type="entry name" value="Winged helix-like DNA-binding domain superfamily/Winged helix DNA-binding domain"/>
    <property type="match status" value="1"/>
</dbReference>
<dbReference type="InterPro" id="IPR036390">
    <property type="entry name" value="WH_DNA-bd_sf"/>
</dbReference>
<protein>
    <submittedName>
        <fullName evidence="5">DNA-binding GntR family transcriptional regulator</fullName>
    </submittedName>
</protein>
<evidence type="ECO:0000313" key="6">
    <source>
        <dbReference type="Proteomes" id="UP001242313"/>
    </source>
</evidence>
<evidence type="ECO:0000313" key="5">
    <source>
        <dbReference type="EMBL" id="MDQ0412260.1"/>
    </source>
</evidence>
<keyword evidence="6" id="KW-1185">Reference proteome</keyword>
<comment type="caution">
    <text evidence="5">The sequence shown here is derived from an EMBL/GenBank/DDBJ whole genome shotgun (WGS) entry which is preliminary data.</text>
</comment>
<feature type="domain" description="HTH gntR-type" evidence="4">
    <location>
        <begin position="6"/>
        <end position="73"/>
    </location>
</feature>
<dbReference type="PANTHER" id="PTHR43537">
    <property type="entry name" value="TRANSCRIPTIONAL REGULATOR, GNTR FAMILY"/>
    <property type="match status" value="1"/>
</dbReference>
<dbReference type="InterPro" id="IPR011711">
    <property type="entry name" value="GntR_C"/>
</dbReference>
<dbReference type="Pfam" id="PF07729">
    <property type="entry name" value="FCD"/>
    <property type="match status" value="1"/>
</dbReference>
<dbReference type="SUPFAM" id="SSF48008">
    <property type="entry name" value="GntR ligand-binding domain-like"/>
    <property type="match status" value="1"/>
</dbReference>
<dbReference type="CDD" id="cd07377">
    <property type="entry name" value="WHTH_GntR"/>
    <property type="match status" value="1"/>
</dbReference>
<dbReference type="PANTHER" id="PTHR43537:SF24">
    <property type="entry name" value="GLUCONATE OPERON TRANSCRIPTIONAL REPRESSOR"/>
    <property type="match status" value="1"/>
</dbReference>
<dbReference type="Gene3D" id="1.20.120.530">
    <property type="entry name" value="GntR ligand-binding domain-like"/>
    <property type="match status" value="1"/>
</dbReference>
<proteinExistence type="predicted"/>